<accession>A0A382XD64</accession>
<evidence type="ECO:0000256" key="5">
    <source>
        <dbReference type="ARBA" id="ARBA00022692"/>
    </source>
</evidence>
<keyword evidence="7 8" id="KW-0472">Membrane</keyword>
<proteinExistence type="predicted"/>
<feature type="transmembrane region" description="Helical" evidence="8">
    <location>
        <begin position="93"/>
        <end position="112"/>
    </location>
</feature>
<keyword evidence="4" id="KW-0808">Transferase</keyword>
<organism evidence="10">
    <name type="scientific">marine metagenome</name>
    <dbReference type="NCBI Taxonomy" id="408172"/>
    <lineage>
        <taxon>unclassified sequences</taxon>
        <taxon>metagenomes</taxon>
        <taxon>ecological metagenomes</taxon>
    </lineage>
</organism>
<keyword evidence="6 8" id="KW-1133">Transmembrane helix</keyword>
<evidence type="ECO:0000256" key="3">
    <source>
        <dbReference type="ARBA" id="ARBA00022676"/>
    </source>
</evidence>
<evidence type="ECO:0000259" key="9">
    <source>
        <dbReference type="Pfam" id="PF13231"/>
    </source>
</evidence>
<keyword evidence="2" id="KW-1003">Cell membrane</keyword>
<feature type="non-terminal residue" evidence="10">
    <location>
        <position position="243"/>
    </location>
</feature>
<feature type="transmembrane region" description="Helical" evidence="8">
    <location>
        <begin position="212"/>
        <end position="231"/>
    </location>
</feature>
<sequence length="243" mass="28839">MVIKNKIKRYFELYQFELFNVAIILGGIFIRLFQLDWRSFWLDEARLANIIVKNDFEQVFNIDLYSGFAFPPPLFTSIIHLISNTFGPNEYNLRFLSAFAGILCIPFVYILSKRFFDQYTATIALFLCSFNSIFIFYSRELKQYTIEALFTLLAIYFAEKAVENDNKRTFLFLCLICLLSFGFAHSFIFIFPIISIFVYANVMRKHSNYSSLALLNLIFGFISFSIYYWFFLKYYISNEIIEF</sequence>
<dbReference type="GO" id="GO:0005886">
    <property type="term" value="C:plasma membrane"/>
    <property type="evidence" value="ECO:0007669"/>
    <property type="project" value="UniProtKB-SubCell"/>
</dbReference>
<dbReference type="GO" id="GO:0008610">
    <property type="term" value="P:lipid biosynthetic process"/>
    <property type="evidence" value="ECO:0007669"/>
    <property type="project" value="UniProtKB-ARBA"/>
</dbReference>
<evidence type="ECO:0000256" key="1">
    <source>
        <dbReference type="ARBA" id="ARBA00004651"/>
    </source>
</evidence>
<evidence type="ECO:0000256" key="7">
    <source>
        <dbReference type="ARBA" id="ARBA00023136"/>
    </source>
</evidence>
<keyword evidence="3" id="KW-0328">Glycosyltransferase</keyword>
<feature type="transmembrane region" description="Helical" evidence="8">
    <location>
        <begin position="12"/>
        <end position="33"/>
    </location>
</feature>
<protein>
    <recommendedName>
        <fullName evidence="9">Glycosyltransferase RgtA/B/C/D-like domain-containing protein</fullName>
    </recommendedName>
</protein>
<dbReference type="InterPro" id="IPR050297">
    <property type="entry name" value="LipidA_mod_glycosyltrf_83"/>
</dbReference>
<dbReference type="PANTHER" id="PTHR33908:SF11">
    <property type="entry name" value="MEMBRANE PROTEIN"/>
    <property type="match status" value="1"/>
</dbReference>
<evidence type="ECO:0000313" key="10">
    <source>
        <dbReference type="EMBL" id="SVD69012.1"/>
    </source>
</evidence>
<evidence type="ECO:0000256" key="4">
    <source>
        <dbReference type="ARBA" id="ARBA00022679"/>
    </source>
</evidence>
<dbReference type="InterPro" id="IPR038731">
    <property type="entry name" value="RgtA/B/C-like"/>
</dbReference>
<keyword evidence="5 8" id="KW-0812">Transmembrane</keyword>
<feature type="domain" description="Glycosyltransferase RgtA/B/C/D-like" evidence="9">
    <location>
        <begin position="72"/>
        <end position="229"/>
    </location>
</feature>
<feature type="transmembrane region" description="Helical" evidence="8">
    <location>
        <begin position="119"/>
        <end position="137"/>
    </location>
</feature>
<dbReference type="EMBL" id="UINC01166840">
    <property type="protein sequence ID" value="SVD69012.1"/>
    <property type="molecule type" value="Genomic_DNA"/>
</dbReference>
<dbReference type="AlphaFoldDB" id="A0A382XD64"/>
<evidence type="ECO:0000256" key="2">
    <source>
        <dbReference type="ARBA" id="ARBA00022475"/>
    </source>
</evidence>
<dbReference type="PANTHER" id="PTHR33908">
    <property type="entry name" value="MANNOSYLTRANSFERASE YKCB-RELATED"/>
    <property type="match status" value="1"/>
</dbReference>
<evidence type="ECO:0000256" key="6">
    <source>
        <dbReference type="ARBA" id="ARBA00022989"/>
    </source>
</evidence>
<reference evidence="10" key="1">
    <citation type="submission" date="2018-05" db="EMBL/GenBank/DDBJ databases">
        <authorList>
            <person name="Lanie J.A."/>
            <person name="Ng W.-L."/>
            <person name="Kazmierczak K.M."/>
            <person name="Andrzejewski T.M."/>
            <person name="Davidsen T.M."/>
            <person name="Wayne K.J."/>
            <person name="Tettelin H."/>
            <person name="Glass J.I."/>
            <person name="Rusch D."/>
            <person name="Podicherti R."/>
            <person name="Tsui H.-C.T."/>
            <person name="Winkler M.E."/>
        </authorList>
    </citation>
    <scope>NUCLEOTIDE SEQUENCE</scope>
</reference>
<dbReference type="Pfam" id="PF13231">
    <property type="entry name" value="PMT_2"/>
    <property type="match status" value="1"/>
</dbReference>
<name>A0A382XD64_9ZZZZ</name>
<gene>
    <name evidence="10" type="ORF">METZ01_LOCUS421866</name>
</gene>
<comment type="subcellular location">
    <subcellularLocation>
        <location evidence="1">Cell membrane</location>
        <topology evidence="1">Multi-pass membrane protein</topology>
    </subcellularLocation>
</comment>
<dbReference type="GO" id="GO:0016763">
    <property type="term" value="F:pentosyltransferase activity"/>
    <property type="evidence" value="ECO:0007669"/>
    <property type="project" value="TreeGrafter"/>
</dbReference>
<evidence type="ECO:0000256" key="8">
    <source>
        <dbReference type="SAM" id="Phobius"/>
    </source>
</evidence>
<feature type="transmembrane region" description="Helical" evidence="8">
    <location>
        <begin position="170"/>
        <end position="200"/>
    </location>
</feature>